<accession>A0A8J4UPN7</accession>
<dbReference type="AlphaFoldDB" id="A0A8J4UPN7"/>
<organism evidence="2 3">
    <name type="scientific">Polysphondylium violaceum</name>
    <dbReference type="NCBI Taxonomy" id="133409"/>
    <lineage>
        <taxon>Eukaryota</taxon>
        <taxon>Amoebozoa</taxon>
        <taxon>Evosea</taxon>
        <taxon>Eumycetozoa</taxon>
        <taxon>Dictyostelia</taxon>
        <taxon>Dictyosteliales</taxon>
        <taxon>Dictyosteliaceae</taxon>
        <taxon>Polysphondylium</taxon>
    </lineage>
</organism>
<gene>
    <name evidence="2" type="ORF">CYY_009203</name>
</gene>
<feature type="compositionally biased region" description="Polar residues" evidence="1">
    <location>
        <begin position="1"/>
        <end position="12"/>
    </location>
</feature>
<proteinExistence type="predicted"/>
<protein>
    <submittedName>
        <fullName evidence="2">Uncharacterized protein</fullName>
    </submittedName>
</protein>
<sequence>MMSSNNKQTDGTRQGPGGSGGEFRRIPATGPSATKGTYNATIDPGLQLPSSSAGSPEDFYSAPQDQPK</sequence>
<comment type="caution">
    <text evidence="2">The sequence shown here is derived from an EMBL/GenBank/DDBJ whole genome shotgun (WGS) entry which is preliminary data.</text>
</comment>
<dbReference type="Proteomes" id="UP000695562">
    <property type="component" value="Unassembled WGS sequence"/>
</dbReference>
<evidence type="ECO:0000313" key="2">
    <source>
        <dbReference type="EMBL" id="KAF2069481.1"/>
    </source>
</evidence>
<dbReference type="EMBL" id="AJWJ01000654">
    <property type="protein sequence ID" value="KAF2069481.1"/>
    <property type="molecule type" value="Genomic_DNA"/>
</dbReference>
<feature type="region of interest" description="Disordered" evidence="1">
    <location>
        <begin position="1"/>
        <end position="68"/>
    </location>
</feature>
<evidence type="ECO:0000256" key="1">
    <source>
        <dbReference type="SAM" id="MobiDB-lite"/>
    </source>
</evidence>
<evidence type="ECO:0000313" key="3">
    <source>
        <dbReference type="Proteomes" id="UP000695562"/>
    </source>
</evidence>
<reference evidence="2" key="1">
    <citation type="submission" date="2020-01" db="EMBL/GenBank/DDBJ databases">
        <title>Development of genomics and gene disruption for Polysphondylium violaceum indicates a role for the polyketide synthase stlB in stalk morphogenesis.</title>
        <authorList>
            <person name="Narita B."/>
            <person name="Kawabe Y."/>
            <person name="Kin K."/>
            <person name="Saito T."/>
            <person name="Gibbs R."/>
            <person name="Kuspa A."/>
            <person name="Muzny D."/>
            <person name="Queller D."/>
            <person name="Richards S."/>
            <person name="Strassman J."/>
            <person name="Sucgang R."/>
            <person name="Worley K."/>
            <person name="Schaap P."/>
        </authorList>
    </citation>
    <scope>NUCLEOTIDE SEQUENCE</scope>
    <source>
        <strain evidence="2">QSvi11</strain>
    </source>
</reference>
<feature type="compositionally biased region" description="Polar residues" evidence="1">
    <location>
        <begin position="31"/>
        <end position="40"/>
    </location>
</feature>
<name>A0A8J4UPN7_9MYCE</name>
<keyword evidence="3" id="KW-1185">Reference proteome</keyword>